<organism evidence="7 8">
    <name type="scientific">Glutinoglossum americanum</name>
    <dbReference type="NCBI Taxonomy" id="1670608"/>
    <lineage>
        <taxon>Eukaryota</taxon>
        <taxon>Fungi</taxon>
        <taxon>Dikarya</taxon>
        <taxon>Ascomycota</taxon>
        <taxon>Pezizomycotina</taxon>
        <taxon>Geoglossomycetes</taxon>
        <taxon>Geoglossales</taxon>
        <taxon>Geoglossaceae</taxon>
        <taxon>Glutinoglossum</taxon>
    </lineage>
</organism>
<evidence type="ECO:0000256" key="4">
    <source>
        <dbReference type="PROSITE-ProRule" id="PRU01240"/>
    </source>
</evidence>
<dbReference type="PROSITE" id="PS51892">
    <property type="entry name" value="SUBTILASE"/>
    <property type="match status" value="1"/>
</dbReference>
<dbReference type="PANTHER" id="PTHR43806:SF58">
    <property type="entry name" value="ALKALINE PROTEASE 1-RELATED"/>
    <property type="match status" value="1"/>
</dbReference>
<dbReference type="GO" id="GO:0006508">
    <property type="term" value="P:proteolysis"/>
    <property type="evidence" value="ECO:0007669"/>
    <property type="project" value="UniProtKB-KW"/>
</dbReference>
<feature type="active site" description="Charge relay system" evidence="4">
    <location>
        <position position="687"/>
    </location>
</feature>
<evidence type="ECO:0000256" key="2">
    <source>
        <dbReference type="ARBA" id="ARBA00022670"/>
    </source>
</evidence>
<dbReference type="EMBL" id="JAGHQL010000135">
    <property type="protein sequence ID" value="KAH0537653.1"/>
    <property type="molecule type" value="Genomic_DNA"/>
</dbReference>
<proteinExistence type="inferred from homology"/>
<dbReference type="OrthoDB" id="5386278at2759"/>
<evidence type="ECO:0000256" key="1">
    <source>
        <dbReference type="ARBA" id="ARBA00011073"/>
    </source>
</evidence>
<feature type="compositionally biased region" description="Basic and acidic residues" evidence="5">
    <location>
        <begin position="1"/>
        <end position="17"/>
    </location>
</feature>
<dbReference type="InterPro" id="IPR036770">
    <property type="entry name" value="Ankyrin_rpt-contain_sf"/>
</dbReference>
<dbReference type="GO" id="GO:0004252">
    <property type="term" value="F:serine-type endopeptidase activity"/>
    <property type="evidence" value="ECO:0007669"/>
    <property type="project" value="UniProtKB-UniRule"/>
</dbReference>
<evidence type="ECO:0000313" key="7">
    <source>
        <dbReference type="EMBL" id="KAH0537653.1"/>
    </source>
</evidence>
<dbReference type="AlphaFoldDB" id="A0A9P8I2Q7"/>
<feature type="active site" description="Charge relay system" evidence="4">
    <location>
        <position position="839"/>
    </location>
</feature>
<feature type="domain" description="Peptidase S8/S53" evidence="6">
    <location>
        <begin position="645"/>
        <end position="853"/>
    </location>
</feature>
<dbReference type="Gene3D" id="3.40.50.200">
    <property type="entry name" value="Peptidase S8/S53 domain"/>
    <property type="match status" value="1"/>
</dbReference>
<dbReference type="InterPro" id="IPR000209">
    <property type="entry name" value="Peptidase_S8/S53_dom"/>
</dbReference>
<dbReference type="Gene3D" id="1.25.40.20">
    <property type="entry name" value="Ankyrin repeat-containing domain"/>
    <property type="match status" value="1"/>
</dbReference>
<evidence type="ECO:0000313" key="8">
    <source>
        <dbReference type="Proteomes" id="UP000698800"/>
    </source>
</evidence>
<evidence type="ECO:0000259" key="6">
    <source>
        <dbReference type="Pfam" id="PF00082"/>
    </source>
</evidence>
<keyword evidence="8" id="KW-1185">Reference proteome</keyword>
<evidence type="ECO:0000256" key="5">
    <source>
        <dbReference type="SAM" id="MobiDB-lite"/>
    </source>
</evidence>
<dbReference type="PANTHER" id="PTHR43806">
    <property type="entry name" value="PEPTIDASE S8"/>
    <property type="match status" value="1"/>
</dbReference>
<name>A0A9P8I2Q7_9PEZI</name>
<dbReference type="InterPro" id="IPR050131">
    <property type="entry name" value="Peptidase_S8_subtilisin-like"/>
</dbReference>
<dbReference type="Pfam" id="PF00082">
    <property type="entry name" value="Peptidase_S8"/>
    <property type="match status" value="1"/>
</dbReference>
<comment type="similarity">
    <text evidence="1 4">Belongs to the peptidase S8 family.</text>
</comment>
<dbReference type="InterPro" id="IPR036852">
    <property type="entry name" value="Peptidase_S8/S53_dom_sf"/>
</dbReference>
<evidence type="ECO:0000256" key="3">
    <source>
        <dbReference type="ARBA" id="ARBA00022825"/>
    </source>
</evidence>
<sequence>MKQKSEEDYKKPYRRQDSQAWDGTLPDVATEIGPNTPKSAEGHPKYHPKDEELELWDVTTEHWNIITEFQKGPQIRPSAYFGKDTQIISEPGQDDTTIIHQLVTRIEGLFSKKDKGRQDVLDQTFGLKRLLQWVIIHHSELLPTVAKSNKTALQQATKKYIEILYWILDLLLDQETNEALQRACEKKTNSGTCCMRTDHLLVTLLKEDNASKSSRSWCPHDETEKINDLNRSLEMNLEKALRTTKGKSESCLHEAITHYCSNPSFSPLKRLIDLSGKGVIKVKARDDHNRTPLHVAVMEFREPKPEDKRALEDLKKIIRLLVEICPEALYEEDSENKTAYQQLASLEKTRAQGQEPSVQDQEAWKEQQRKEVLNILKESYIGNRPPEEHMDKMGYLYPEGVEERRISLNLCSEKTIDREFINALQGDTLASLRYETVLDYVSLPPRNIPTGPGQKEEGSDLLHSYKDVFMWLKRSGVKKIFRVVVNDLIDHPDGDHAIVESLKGLNVEKWQWAKLDISSKTIREAAPGVKVLSLHSSGNYAVLQGWACKQGLARLENGREAKPILESYRSLFDAKLKARLSKSHPHHVEVHVELAGSQVGNVGDSISKTASEQPVNQAEQNHEWIKHMKNFAQEITNLELPDLCDVKVAVIDDGINSRKLPFKVSDGKSFCESSEDCDDYFVNPGPHGTTMANLIHDICPGVKLYIARIIPSDYSKVPPAAATKAIEWALKMDVDIISMSWTLKSNERDPYTKAFREAVVDAVSKKEKIVFCSLHDNEGAERIENYYPVGIPEVFKIGSATRTGNQAESNSTDWDIAEFILPGHEVLDGGTNTKINGSSIATALASGLAALIICCVDIVDKEGNSRPGENVRSKGYMKNAFKNLSDKSKTKKFPEVKKHFPKLEDHEEDQGKLRAIETLSSLEPDAKGLRDLPAGITYSSAPLSAYTP</sequence>
<keyword evidence="3 4" id="KW-0720">Serine protease</keyword>
<feature type="active site" description="Charge relay system" evidence="4">
    <location>
        <position position="652"/>
    </location>
</feature>
<accession>A0A9P8I2Q7</accession>
<gene>
    <name evidence="7" type="ORF">FGG08_005566</name>
</gene>
<keyword evidence="4" id="KW-0378">Hydrolase</keyword>
<dbReference type="Proteomes" id="UP000698800">
    <property type="component" value="Unassembled WGS sequence"/>
</dbReference>
<protein>
    <recommendedName>
        <fullName evidence="6">Peptidase S8/S53 domain-containing protein</fullName>
    </recommendedName>
</protein>
<keyword evidence="2 4" id="KW-0645">Protease</keyword>
<reference evidence="7" key="1">
    <citation type="submission" date="2021-03" db="EMBL/GenBank/DDBJ databases">
        <title>Comparative genomics and phylogenomic investigation of the class Geoglossomycetes provide insights into ecological specialization and systematics.</title>
        <authorList>
            <person name="Melie T."/>
            <person name="Pirro S."/>
            <person name="Miller A.N."/>
            <person name="Quandt A."/>
        </authorList>
    </citation>
    <scope>NUCLEOTIDE SEQUENCE</scope>
    <source>
        <strain evidence="7">GBOQ0MN5Z8</strain>
    </source>
</reference>
<comment type="caution">
    <text evidence="7">The sequence shown here is derived from an EMBL/GenBank/DDBJ whole genome shotgun (WGS) entry which is preliminary data.</text>
</comment>
<dbReference type="SUPFAM" id="SSF52743">
    <property type="entry name" value="Subtilisin-like"/>
    <property type="match status" value="1"/>
</dbReference>
<feature type="region of interest" description="Disordered" evidence="5">
    <location>
        <begin position="1"/>
        <end position="47"/>
    </location>
</feature>